<evidence type="ECO:0000313" key="3">
    <source>
        <dbReference type="EMBL" id="SIN91864.1"/>
    </source>
</evidence>
<evidence type="ECO:0000259" key="2">
    <source>
        <dbReference type="Pfam" id="PF04536"/>
    </source>
</evidence>
<sequence length="288" mass="30972">MIRIGIKALWLAMLLFSVAFSRAEMAVPPLESQVIDLTATLSISEMMRLEQKLSIFEKKKGSQIAVLIVPTTRPETIEQYSIRVAEVWKLGRRGIDDGVLLLIAKNDRTLRIEVGYGLEGVLPDAMVKRIIEEIIVPPLKKGKLAEGIDAGIDAVLKLIEGEALPRPHLMPADNGADRMDLFLDNFIPVVMGFTVLGKILQVLLGRLVGATVTSIAVGLAGWLFFSSVVMAILMAVFIFCLGLFQGAGRGIYRNGRRNGRWSGSHGIGGGGFRGGGGGFGGGGASGRW</sequence>
<dbReference type="PANTHER" id="PTHR30373:SF2">
    <property type="entry name" value="UPF0603 PROTEIN YGCG"/>
    <property type="match status" value="1"/>
</dbReference>
<keyword evidence="1" id="KW-0472">Membrane</keyword>
<protein>
    <recommendedName>
        <fullName evidence="2">TPM domain-containing protein</fullName>
    </recommendedName>
</protein>
<dbReference type="Pfam" id="PF04536">
    <property type="entry name" value="TPM_phosphatase"/>
    <property type="match status" value="1"/>
</dbReference>
<organism evidence="3 4">
    <name type="scientific">Nitrosomonas cryotolerans ATCC 49181</name>
    <dbReference type="NCBI Taxonomy" id="1131553"/>
    <lineage>
        <taxon>Bacteria</taxon>
        <taxon>Pseudomonadati</taxon>
        <taxon>Pseudomonadota</taxon>
        <taxon>Betaproteobacteria</taxon>
        <taxon>Nitrosomonadales</taxon>
        <taxon>Nitrosomonadaceae</taxon>
        <taxon>Nitrosomonas</taxon>
    </lineage>
</organism>
<feature type="domain" description="TPM" evidence="2">
    <location>
        <begin position="34"/>
        <end position="156"/>
    </location>
</feature>
<evidence type="ECO:0000256" key="1">
    <source>
        <dbReference type="SAM" id="Phobius"/>
    </source>
</evidence>
<keyword evidence="1" id="KW-0812">Transmembrane</keyword>
<reference evidence="3 4" key="1">
    <citation type="submission" date="2016-12" db="EMBL/GenBank/DDBJ databases">
        <authorList>
            <person name="Song W.-J."/>
            <person name="Kurnit D.M."/>
        </authorList>
    </citation>
    <scope>NUCLEOTIDE SEQUENCE [LARGE SCALE GENOMIC DNA]</scope>
    <source>
        <strain evidence="3 4">ATCC 49181</strain>
    </source>
</reference>
<dbReference type="EMBL" id="FSRO01000001">
    <property type="protein sequence ID" value="SIN91864.1"/>
    <property type="molecule type" value="Genomic_DNA"/>
</dbReference>
<feature type="transmembrane region" description="Helical" evidence="1">
    <location>
        <begin position="207"/>
        <end position="225"/>
    </location>
</feature>
<dbReference type="AlphaFoldDB" id="A0A1N6F9I3"/>
<feature type="transmembrane region" description="Helical" evidence="1">
    <location>
        <begin position="231"/>
        <end position="252"/>
    </location>
</feature>
<keyword evidence="4" id="KW-1185">Reference proteome</keyword>
<name>A0A1N6F9I3_9PROT</name>
<dbReference type="PANTHER" id="PTHR30373">
    <property type="entry name" value="UPF0603 PROTEIN YGCG"/>
    <property type="match status" value="1"/>
</dbReference>
<dbReference type="STRING" id="44575.SAMN05216419_10174"/>
<gene>
    <name evidence="3" type="ORF">SAMN02743940_0154</name>
</gene>
<dbReference type="Gene3D" id="3.10.310.50">
    <property type="match status" value="1"/>
</dbReference>
<evidence type="ECO:0000313" key="4">
    <source>
        <dbReference type="Proteomes" id="UP000185062"/>
    </source>
</evidence>
<dbReference type="Proteomes" id="UP000185062">
    <property type="component" value="Unassembled WGS sequence"/>
</dbReference>
<dbReference type="eggNOG" id="COG1512">
    <property type="taxonomic scope" value="Bacteria"/>
</dbReference>
<keyword evidence="1" id="KW-1133">Transmembrane helix</keyword>
<dbReference type="InterPro" id="IPR007621">
    <property type="entry name" value="TPM_dom"/>
</dbReference>
<proteinExistence type="predicted"/>
<accession>A0A1N6F9I3</accession>